<dbReference type="Proteomes" id="UP000664132">
    <property type="component" value="Unassembled WGS sequence"/>
</dbReference>
<accession>A0A8H7T906</accession>
<keyword evidence="1" id="KW-0472">Membrane</keyword>
<evidence type="ECO:0000256" key="1">
    <source>
        <dbReference type="SAM" id="Phobius"/>
    </source>
</evidence>
<name>A0A8H7T906_9HELO</name>
<keyword evidence="3" id="KW-1185">Reference proteome</keyword>
<organism evidence="2 3">
    <name type="scientific">Cadophora malorum</name>
    <dbReference type="NCBI Taxonomy" id="108018"/>
    <lineage>
        <taxon>Eukaryota</taxon>
        <taxon>Fungi</taxon>
        <taxon>Dikarya</taxon>
        <taxon>Ascomycota</taxon>
        <taxon>Pezizomycotina</taxon>
        <taxon>Leotiomycetes</taxon>
        <taxon>Helotiales</taxon>
        <taxon>Ploettnerulaceae</taxon>
        <taxon>Cadophora</taxon>
    </lineage>
</organism>
<dbReference type="OrthoDB" id="3554168at2759"/>
<keyword evidence="1" id="KW-1133">Transmembrane helix</keyword>
<comment type="caution">
    <text evidence="2">The sequence shown here is derived from an EMBL/GenBank/DDBJ whole genome shotgun (WGS) entry which is preliminary data.</text>
</comment>
<keyword evidence="1" id="KW-0812">Transmembrane</keyword>
<dbReference type="AlphaFoldDB" id="A0A8H7T906"/>
<feature type="transmembrane region" description="Helical" evidence="1">
    <location>
        <begin position="160"/>
        <end position="181"/>
    </location>
</feature>
<sequence>MVNPWRTMRFFRECCSVSNDFTKLCLAFNSDYPKLALAYDIVDRSLNENSTSHVGVSESARDERELVEFCLSRLCELRSAGTTGLPAVLLLLDDIEDVEWDRTPFLLTIPSKKRAARMYETTFLDKCRQGRQWITYGWDNAKSLLSLIPPPKRLYSDFWVFRWTANVLMIMIGIWVGAWLVLKVLKWMMLDIAGGVMSLLTTLIRSAISPLSFEPAVRWISTIFSPINTPRKVDSASQPISPGVSEAARQAILMSTIAANLSLIPHLLQHARLQILPAAHIISGSDLQFKDQLAAEYTKLVGNMDETIVASHNYTLGVDSLISRFESLLSDALSRVSIINAPIDMENSLSALASIGCGYWWLQDPHGLHHTNPGTCALCTGTVLSTVTTALCLRASPLLPRVFCKQWISYIPGVESSMEKVVERRLDAVQNLRQFLEALDLDFQDLIIRANHGLYLCQKTEQNFGKIAQLNTQNENAIMLQLDVIEKNKWRWQSWMEWVGISHGIQYTVSGLQVNRYNLNQSKVLQGRAFYLFSSASNVLLGWKSQTENLHSNLRIYESLASRSKRDAWKDQRKWDELRKDFEKLKPILTQLTNAYHSMIVKSEQGEEAFRKARNACFEKARASISWGLVFDWEDCYNVERLLLMT</sequence>
<evidence type="ECO:0000313" key="3">
    <source>
        <dbReference type="Proteomes" id="UP000664132"/>
    </source>
</evidence>
<reference evidence="2" key="1">
    <citation type="submission" date="2021-02" db="EMBL/GenBank/DDBJ databases">
        <title>Genome sequence Cadophora malorum strain M34.</title>
        <authorList>
            <person name="Stefanovic E."/>
            <person name="Vu D."/>
            <person name="Scully C."/>
            <person name="Dijksterhuis J."/>
            <person name="Roader J."/>
            <person name="Houbraken J."/>
        </authorList>
    </citation>
    <scope>NUCLEOTIDE SEQUENCE</scope>
    <source>
        <strain evidence="2">M34</strain>
    </source>
</reference>
<protein>
    <submittedName>
        <fullName evidence="2">Uncharacterized protein</fullName>
    </submittedName>
</protein>
<proteinExistence type="predicted"/>
<dbReference type="EMBL" id="JAFJYH010000260">
    <property type="protein sequence ID" value="KAG4414533.1"/>
    <property type="molecule type" value="Genomic_DNA"/>
</dbReference>
<evidence type="ECO:0000313" key="2">
    <source>
        <dbReference type="EMBL" id="KAG4414533.1"/>
    </source>
</evidence>
<gene>
    <name evidence="2" type="ORF">IFR04_012334</name>
</gene>